<comment type="caution">
    <text evidence="1">The sequence shown here is derived from an EMBL/GenBank/DDBJ whole genome shotgun (WGS) entry which is preliminary data.</text>
</comment>
<dbReference type="Proteomes" id="UP000265520">
    <property type="component" value="Unassembled WGS sequence"/>
</dbReference>
<protein>
    <submittedName>
        <fullName evidence="1">Mediator of RNA polymerase II transcription subunit 8-like</fullName>
    </submittedName>
</protein>
<evidence type="ECO:0000313" key="2">
    <source>
        <dbReference type="Proteomes" id="UP000265520"/>
    </source>
</evidence>
<dbReference type="PANTHER" id="PTHR35552">
    <property type="entry name" value="MEDIATOR OF RNA POLYMERASE II TRANSCRIPTION SUBUNIT 8"/>
    <property type="match status" value="1"/>
</dbReference>
<dbReference type="PANTHER" id="PTHR35552:SF1">
    <property type="entry name" value="MEDIATOR OF RNA POLYMERASE II TRANSCRIPTION SUBUNIT 8"/>
    <property type="match status" value="1"/>
</dbReference>
<sequence length="79" mass="9258">QQQQQERLNQAVQQQLNLEQVKTRAISLFKAISRILEDFDAYARTNTTPKWQDILGQYSMVNLELFNIVDDIKKVSKAF</sequence>
<feature type="non-terminal residue" evidence="1">
    <location>
        <position position="79"/>
    </location>
</feature>
<dbReference type="AlphaFoldDB" id="A0A392UG31"/>
<dbReference type="GO" id="GO:0016592">
    <property type="term" value="C:mediator complex"/>
    <property type="evidence" value="ECO:0007669"/>
    <property type="project" value="InterPro"/>
</dbReference>
<reference evidence="1 2" key="1">
    <citation type="journal article" date="2018" name="Front. Plant Sci.">
        <title>Red Clover (Trifolium pratense) and Zigzag Clover (T. medium) - A Picture of Genomic Similarities and Differences.</title>
        <authorList>
            <person name="Dluhosova J."/>
            <person name="Istvanek J."/>
            <person name="Nedelnik J."/>
            <person name="Repkova J."/>
        </authorList>
    </citation>
    <scope>NUCLEOTIDE SEQUENCE [LARGE SCALE GENOMIC DNA]</scope>
    <source>
        <strain evidence="2">cv. 10/8</strain>
        <tissue evidence="1">Leaf</tissue>
    </source>
</reference>
<proteinExistence type="predicted"/>
<keyword evidence="2" id="KW-1185">Reference proteome</keyword>
<feature type="non-terminal residue" evidence="1">
    <location>
        <position position="1"/>
    </location>
</feature>
<accession>A0A392UG31</accession>
<evidence type="ECO:0000313" key="1">
    <source>
        <dbReference type="EMBL" id="MCI72503.1"/>
    </source>
</evidence>
<dbReference type="InterPro" id="IPR038795">
    <property type="entry name" value="MED8_plant"/>
</dbReference>
<organism evidence="1 2">
    <name type="scientific">Trifolium medium</name>
    <dbReference type="NCBI Taxonomy" id="97028"/>
    <lineage>
        <taxon>Eukaryota</taxon>
        <taxon>Viridiplantae</taxon>
        <taxon>Streptophyta</taxon>
        <taxon>Embryophyta</taxon>
        <taxon>Tracheophyta</taxon>
        <taxon>Spermatophyta</taxon>
        <taxon>Magnoliopsida</taxon>
        <taxon>eudicotyledons</taxon>
        <taxon>Gunneridae</taxon>
        <taxon>Pentapetalae</taxon>
        <taxon>rosids</taxon>
        <taxon>fabids</taxon>
        <taxon>Fabales</taxon>
        <taxon>Fabaceae</taxon>
        <taxon>Papilionoideae</taxon>
        <taxon>50 kb inversion clade</taxon>
        <taxon>NPAAA clade</taxon>
        <taxon>Hologalegina</taxon>
        <taxon>IRL clade</taxon>
        <taxon>Trifolieae</taxon>
        <taxon>Trifolium</taxon>
    </lineage>
</organism>
<name>A0A392UG31_9FABA</name>
<dbReference type="EMBL" id="LXQA010819402">
    <property type="protein sequence ID" value="MCI72503.1"/>
    <property type="molecule type" value="Genomic_DNA"/>
</dbReference>